<name>A0A1H2R8J1_9PSED</name>
<dbReference type="Proteomes" id="UP000243778">
    <property type="component" value="Unassembled WGS sequence"/>
</dbReference>
<dbReference type="EMBL" id="FNNU01000001">
    <property type="protein sequence ID" value="SDW15635.1"/>
    <property type="molecule type" value="Genomic_DNA"/>
</dbReference>
<keyword evidence="2" id="KW-1185">Reference proteome</keyword>
<evidence type="ECO:0000313" key="1">
    <source>
        <dbReference type="EMBL" id="SDW15635.1"/>
    </source>
</evidence>
<dbReference type="AlphaFoldDB" id="A0A1H2R8J1"/>
<protein>
    <submittedName>
        <fullName evidence="1">Uncharacterized protein</fullName>
    </submittedName>
</protein>
<organism evidence="1 2">
    <name type="scientific">Pseudomonas kuykendallii</name>
    <dbReference type="NCBI Taxonomy" id="1007099"/>
    <lineage>
        <taxon>Bacteria</taxon>
        <taxon>Pseudomonadati</taxon>
        <taxon>Pseudomonadota</taxon>
        <taxon>Gammaproteobacteria</taxon>
        <taxon>Pseudomonadales</taxon>
        <taxon>Pseudomonadaceae</taxon>
        <taxon>Pseudomonas</taxon>
    </lineage>
</organism>
<sequence length="69" mass="7705">MSEHYEIHYTLQGEPHTDVIENLDIPIIDAVKELARKNNLAVNDDLVLEELVELAPVVGISDVSIQPLD</sequence>
<dbReference type="OrthoDB" id="6897955at2"/>
<accession>A0A1H2R8J1</accession>
<proteinExistence type="predicted"/>
<evidence type="ECO:0000313" key="2">
    <source>
        <dbReference type="Proteomes" id="UP000243778"/>
    </source>
</evidence>
<reference evidence="2" key="1">
    <citation type="submission" date="2016-10" db="EMBL/GenBank/DDBJ databases">
        <authorList>
            <person name="Varghese N."/>
            <person name="Submissions S."/>
        </authorList>
    </citation>
    <scope>NUCLEOTIDE SEQUENCE [LARGE SCALE GENOMIC DNA]</scope>
    <source>
        <strain evidence="2">NRRL B-59562</strain>
    </source>
</reference>
<gene>
    <name evidence="1" type="ORF">SAMN05216287_0269</name>
</gene>
<dbReference type="RefSeq" id="WP_090223938.1">
    <property type="nucleotide sequence ID" value="NZ_FNNU01000001.1"/>
</dbReference>